<dbReference type="EMBL" id="JAERWK010000008">
    <property type="protein sequence ID" value="MBM9466850.1"/>
    <property type="molecule type" value="Genomic_DNA"/>
</dbReference>
<evidence type="ECO:0000313" key="6">
    <source>
        <dbReference type="Proteomes" id="UP000663792"/>
    </source>
</evidence>
<evidence type="ECO:0000259" key="4">
    <source>
        <dbReference type="Pfam" id="PF00149"/>
    </source>
</evidence>
<evidence type="ECO:0000313" key="5">
    <source>
        <dbReference type="EMBL" id="MBM9466850.1"/>
    </source>
</evidence>
<gene>
    <name evidence="5" type="ORF">JL106_06085</name>
</gene>
<keyword evidence="6" id="KW-1185">Reference proteome</keyword>
<keyword evidence="3" id="KW-0472">Membrane</keyword>
<dbReference type="GO" id="GO:0009245">
    <property type="term" value="P:lipid A biosynthetic process"/>
    <property type="evidence" value="ECO:0007669"/>
    <property type="project" value="TreeGrafter"/>
</dbReference>
<feature type="domain" description="Calcineurin-like phosphoesterase" evidence="4">
    <location>
        <begin position="176"/>
        <end position="341"/>
    </location>
</feature>
<dbReference type="SUPFAM" id="SSF56300">
    <property type="entry name" value="Metallo-dependent phosphatases"/>
    <property type="match status" value="1"/>
</dbReference>
<comment type="caution">
    <text evidence="5">The sequence shown here is derived from an EMBL/GenBank/DDBJ whole genome shotgun (WGS) entry which is preliminary data.</text>
</comment>
<sequence length="406" mass="42970">MGFLLGLGSLVLLGHVYLYWRLVLSTGSGRRWRITGAVVLGALFVVLMTAFATQRSGPLQQFTPLHAVGNVWLALVLYLVLALLVGELVRLVVLLVRRARGTPRPARDATPDGRPDSPAVRDPRRRLLLSRGIAVGAGVIAVGVTGWGVTQAVGPIRVVRTSVALPRLPAAFEGYRIAVVTDIHLGALSGVERTQRVVDLVNAEQVDLVALVGDLVDGIPEQLFAAAEPLAGLQSRDGVLFTTGNHEYYSDAAAWVQALPALGVTVLHNQGFPIERGDDRLLVAGINDWSGADHDDPANLAAALADRRPDDVVVVMAHQPRQLEAVAATGADLQLAGHTHGGQVWPFHLAVMAQQGTLAGLSRQGDTQLWTSRGAGFWGPPVRVGAPPDIGVIILVSGTGDTATHE</sequence>
<organism evidence="5 6">
    <name type="scientific">Nakamurella leprariae</name>
    <dbReference type="NCBI Taxonomy" id="2803911"/>
    <lineage>
        <taxon>Bacteria</taxon>
        <taxon>Bacillati</taxon>
        <taxon>Actinomycetota</taxon>
        <taxon>Actinomycetes</taxon>
        <taxon>Nakamurellales</taxon>
        <taxon>Nakamurellaceae</taxon>
        <taxon>Nakamurella</taxon>
    </lineage>
</organism>
<keyword evidence="2" id="KW-0378">Hydrolase</keyword>
<dbReference type="InterPro" id="IPR029052">
    <property type="entry name" value="Metallo-depent_PP-like"/>
</dbReference>
<evidence type="ECO:0000256" key="1">
    <source>
        <dbReference type="ARBA" id="ARBA00022723"/>
    </source>
</evidence>
<dbReference type="PANTHER" id="PTHR31302">
    <property type="entry name" value="TRANSMEMBRANE PROTEIN WITH METALLOPHOSPHOESTERASE DOMAIN-RELATED"/>
    <property type="match status" value="1"/>
</dbReference>
<name>A0A938YFG0_9ACTN</name>
<feature type="transmembrane region" description="Helical" evidence="3">
    <location>
        <begin position="6"/>
        <end position="22"/>
    </location>
</feature>
<dbReference type="Gene3D" id="3.60.21.10">
    <property type="match status" value="1"/>
</dbReference>
<dbReference type="Pfam" id="PF00149">
    <property type="entry name" value="Metallophos"/>
    <property type="match status" value="1"/>
</dbReference>
<reference evidence="5" key="1">
    <citation type="submission" date="2021-01" db="EMBL/GenBank/DDBJ databases">
        <title>YIM 132084 draft genome.</title>
        <authorList>
            <person name="An D."/>
        </authorList>
    </citation>
    <scope>NUCLEOTIDE SEQUENCE</scope>
    <source>
        <strain evidence="5">YIM 132084</strain>
    </source>
</reference>
<accession>A0A938YFG0</accession>
<dbReference type="AlphaFoldDB" id="A0A938YFG0"/>
<proteinExistence type="predicted"/>
<protein>
    <submittedName>
        <fullName evidence="5">Metallophosphoesterase</fullName>
    </submittedName>
</protein>
<evidence type="ECO:0000256" key="2">
    <source>
        <dbReference type="ARBA" id="ARBA00022801"/>
    </source>
</evidence>
<dbReference type="InterPro" id="IPR004843">
    <property type="entry name" value="Calcineurin-like_PHP"/>
</dbReference>
<dbReference type="GO" id="GO:0008758">
    <property type="term" value="F:UDP-2,3-diacylglucosamine hydrolase activity"/>
    <property type="evidence" value="ECO:0007669"/>
    <property type="project" value="TreeGrafter"/>
</dbReference>
<keyword evidence="1" id="KW-0479">Metal-binding</keyword>
<evidence type="ECO:0000256" key="3">
    <source>
        <dbReference type="SAM" id="Phobius"/>
    </source>
</evidence>
<keyword evidence="3" id="KW-0812">Transmembrane</keyword>
<feature type="transmembrane region" description="Helical" evidence="3">
    <location>
        <begin position="72"/>
        <end position="96"/>
    </location>
</feature>
<dbReference type="GO" id="GO:0016020">
    <property type="term" value="C:membrane"/>
    <property type="evidence" value="ECO:0007669"/>
    <property type="project" value="GOC"/>
</dbReference>
<dbReference type="RefSeq" id="WP_205259802.1">
    <property type="nucleotide sequence ID" value="NZ_JAERWK010000008.1"/>
</dbReference>
<dbReference type="GO" id="GO:0046872">
    <property type="term" value="F:metal ion binding"/>
    <property type="evidence" value="ECO:0007669"/>
    <property type="project" value="UniProtKB-KW"/>
</dbReference>
<dbReference type="Proteomes" id="UP000663792">
    <property type="component" value="Unassembled WGS sequence"/>
</dbReference>
<dbReference type="InterPro" id="IPR051158">
    <property type="entry name" value="Metallophosphoesterase_sf"/>
</dbReference>
<dbReference type="CDD" id="cd07385">
    <property type="entry name" value="MPP_YkuE_C"/>
    <property type="match status" value="1"/>
</dbReference>
<dbReference type="PANTHER" id="PTHR31302:SF31">
    <property type="entry name" value="PHOSPHODIESTERASE YAEI"/>
    <property type="match status" value="1"/>
</dbReference>
<feature type="transmembrane region" description="Helical" evidence="3">
    <location>
        <begin position="128"/>
        <end position="149"/>
    </location>
</feature>
<feature type="transmembrane region" description="Helical" evidence="3">
    <location>
        <begin position="34"/>
        <end position="52"/>
    </location>
</feature>
<keyword evidence="3" id="KW-1133">Transmembrane helix</keyword>